<organism evidence="2 3">
    <name type="scientific">Streptococcus mitis</name>
    <dbReference type="NCBI Taxonomy" id="28037"/>
    <lineage>
        <taxon>Bacteria</taxon>
        <taxon>Bacillati</taxon>
        <taxon>Bacillota</taxon>
        <taxon>Bacilli</taxon>
        <taxon>Lactobacillales</taxon>
        <taxon>Streptococcaceae</taxon>
        <taxon>Streptococcus</taxon>
        <taxon>Streptococcus mitis group</taxon>
    </lineage>
</organism>
<dbReference type="AlphaFoldDB" id="A0A150NS82"/>
<dbReference type="InterPro" id="IPR027417">
    <property type="entry name" value="P-loop_NTPase"/>
</dbReference>
<dbReference type="EMBL" id="LROU01000120">
    <property type="protein sequence ID" value="KYF34237.1"/>
    <property type="molecule type" value="Genomic_DNA"/>
</dbReference>
<dbReference type="SUPFAM" id="SSF52540">
    <property type="entry name" value="P-loop containing nucleoside triphosphate hydrolases"/>
    <property type="match status" value="1"/>
</dbReference>
<name>A0A150NS82_STRMT</name>
<evidence type="ECO:0000259" key="1">
    <source>
        <dbReference type="Pfam" id="PF00910"/>
    </source>
</evidence>
<dbReference type="PATRIC" id="fig|28037.235.peg.1621"/>
<dbReference type="InterPro" id="IPR000605">
    <property type="entry name" value="Helicase_SF3_ssDNA/RNA_vir"/>
</dbReference>
<dbReference type="Gene3D" id="3.40.1310.30">
    <property type="match status" value="1"/>
</dbReference>
<evidence type="ECO:0000313" key="2">
    <source>
        <dbReference type="EMBL" id="KYF34237.1"/>
    </source>
</evidence>
<feature type="domain" description="Helicase superfamily 3 single-stranded DNA/RNA virus" evidence="1">
    <location>
        <begin position="244"/>
        <end position="340"/>
    </location>
</feature>
<proteinExistence type="predicted"/>
<dbReference type="GO" id="GO:0003916">
    <property type="term" value="F:DNA topoisomerase activity"/>
    <property type="evidence" value="ECO:0007669"/>
    <property type="project" value="InterPro"/>
</dbReference>
<dbReference type="GO" id="GO:0003724">
    <property type="term" value="F:RNA helicase activity"/>
    <property type="evidence" value="ECO:0007669"/>
    <property type="project" value="InterPro"/>
</dbReference>
<dbReference type="GO" id="GO:0005727">
    <property type="term" value="C:extrachromosomal circular DNA"/>
    <property type="evidence" value="ECO:0007669"/>
    <property type="project" value="InterPro"/>
</dbReference>
<evidence type="ECO:0000313" key="3">
    <source>
        <dbReference type="Proteomes" id="UP000075442"/>
    </source>
</evidence>
<dbReference type="Proteomes" id="UP000075442">
    <property type="component" value="Unassembled WGS sequence"/>
</dbReference>
<accession>A0A150NS82</accession>
<dbReference type="GO" id="GO:0003723">
    <property type="term" value="F:RNA binding"/>
    <property type="evidence" value="ECO:0007669"/>
    <property type="project" value="InterPro"/>
</dbReference>
<gene>
    <name evidence="2" type="ORF">SMIM3I_00889</name>
</gene>
<protein>
    <submittedName>
        <fullName evidence="2">Replication protein</fullName>
    </submittedName>
</protein>
<dbReference type="GO" id="GO:0006260">
    <property type="term" value="P:DNA replication"/>
    <property type="evidence" value="ECO:0007669"/>
    <property type="project" value="InterPro"/>
</dbReference>
<dbReference type="RefSeq" id="WP_061590080.1">
    <property type="nucleotide sequence ID" value="NZ_LROV01000006.1"/>
</dbReference>
<comment type="caution">
    <text evidence="2">The sequence shown here is derived from an EMBL/GenBank/DDBJ whole genome shotgun (WGS) entry which is preliminary data.</text>
</comment>
<sequence>MSKRKETVLGSILVTQQFDIDYWKNGWDKETIESEDIKKILAEIIERVNQVATVAEAYAIKHDKDFTELFDIETQSTLTKPVEPHIHALLKFSKGATLPELAAHIGIEPQYLEKAKSGRYGYDNLLAYIIHAKDSDKHQYNPDEVITLLGKDYQEVYQERQKSWLQGRAKKEVQKTQEDIDLLLDDILNERITKQELLLNPSYHLLYVVHKTRINEAFRAIGEIKGTRTKQDLENGLFKKTILFIYGKSGFGKTRLAKELVSLLEQLASVNGQKWQSVLTAGTNIFDEVNGEEILLLDDVRGDSLTASDWLKILDPYSISPISARYQNRIGSAKVIIITSTKHPLEFFYHTKGNDREDLSQYIRRFDFLISLESERENLVYFESSPTKVYQRRRKIPKTDIDVYLSYDFSANARLANKSYLLELVLAKIGLNNQWENWDYKLKTSSDTLASDTDEAEHSTEEK</sequence>
<dbReference type="Gene3D" id="3.40.50.300">
    <property type="entry name" value="P-loop containing nucleotide triphosphate hydrolases"/>
    <property type="match status" value="1"/>
</dbReference>
<reference evidence="2 3" key="1">
    <citation type="submission" date="2016-01" db="EMBL/GenBank/DDBJ databases">
        <title>Highly variable Streptococcus oralis 1 are common among viridans streptococci isolated from primates.</title>
        <authorList>
            <person name="Denapaite D."/>
            <person name="Rieger M."/>
            <person name="Koendgen S."/>
            <person name="Brueckner R."/>
            <person name="Ochigava I."/>
            <person name="Kappeler P."/>
            <person name="Maetz-Rensing K."/>
            <person name="Leendertz F."/>
        </authorList>
    </citation>
    <scope>NUCLEOTIDE SEQUENCE [LARGE SCALE GENOMIC DNA]</scope>
    <source>
        <strain evidence="2 3">M3-1</strain>
    </source>
</reference>
<dbReference type="Pfam" id="PF00910">
    <property type="entry name" value="RNA_helicase"/>
    <property type="match status" value="1"/>
</dbReference>
<dbReference type="GO" id="GO:0003677">
    <property type="term" value="F:DNA binding"/>
    <property type="evidence" value="ECO:0007669"/>
    <property type="project" value="InterPro"/>
</dbReference>